<keyword evidence="7 9" id="KW-1133">Transmembrane helix</keyword>
<feature type="transmembrane region" description="Helical" evidence="9">
    <location>
        <begin position="413"/>
        <end position="437"/>
    </location>
</feature>
<keyword evidence="4 9" id="KW-1003">Cell membrane</keyword>
<dbReference type="Proteomes" id="UP000256514">
    <property type="component" value="Unassembled WGS sequence"/>
</dbReference>
<keyword evidence="3 9" id="KW-0813">Transport</keyword>
<evidence type="ECO:0000313" key="10">
    <source>
        <dbReference type="EMBL" id="RDU68482.1"/>
    </source>
</evidence>
<dbReference type="NCBIfam" id="TIGR00835">
    <property type="entry name" value="agcS"/>
    <property type="match status" value="1"/>
</dbReference>
<dbReference type="PANTHER" id="PTHR30330:SF1">
    <property type="entry name" value="AMINO-ACID CARRIER PROTEIN ALST"/>
    <property type="match status" value="1"/>
</dbReference>
<dbReference type="AlphaFoldDB" id="A0A3D8ITE9"/>
<evidence type="ECO:0000256" key="6">
    <source>
        <dbReference type="ARBA" id="ARBA00022847"/>
    </source>
</evidence>
<accession>A0A3D8ITE9</accession>
<evidence type="ECO:0000256" key="5">
    <source>
        <dbReference type="ARBA" id="ARBA00022692"/>
    </source>
</evidence>
<evidence type="ECO:0000313" key="11">
    <source>
        <dbReference type="Proteomes" id="UP000256514"/>
    </source>
</evidence>
<comment type="similarity">
    <text evidence="2 9">Belongs to the alanine or glycine:cation symporter (AGCS) (TC 2.A.25) family.</text>
</comment>
<reference evidence="10 11" key="1">
    <citation type="submission" date="2018-04" db="EMBL/GenBank/DDBJ databases">
        <title>Novel Campyloabacter and Helicobacter Species and Strains.</title>
        <authorList>
            <person name="Mannion A.J."/>
            <person name="Shen Z."/>
            <person name="Fox J.G."/>
        </authorList>
    </citation>
    <scope>NUCLEOTIDE SEQUENCE [LARGE SCALE GENOMIC DNA]</scope>
    <source>
        <strain evidence="10 11">MIT 12-6600</strain>
    </source>
</reference>
<organism evidence="10 11">
    <name type="scientific">Helicobacter equorum</name>
    <dbReference type="NCBI Taxonomy" id="361872"/>
    <lineage>
        <taxon>Bacteria</taxon>
        <taxon>Pseudomonadati</taxon>
        <taxon>Campylobacterota</taxon>
        <taxon>Epsilonproteobacteria</taxon>
        <taxon>Campylobacterales</taxon>
        <taxon>Helicobacteraceae</taxon>
        <taxon>Helicobacter</taxon>
    </lineage>
</organism>
<keyword evidence="11" id="KW-1185">Reference proteome</keyword>
<dbReference type="InterPro" id="IPR001463">
    <property type="entry name" value="Na/Ala_symport"/>
</dbReference>
<dbReference type="PANTHER" id="PTHR30330">
    <property type="entry name" value="AGSS FAMILY TRANSPORTER, SODIUM-ALANINE"/>
    <property type="match status" value="1"/>
</dbReference>
<sequence>MEFVQHITLFFESINTFLYTYLLVFMLIACGIYFSIRTRFIQFRFLPQVLKILREKSHEEHVSPFGALMISTASRVGIGNIVGVAFAMSVGGVGALFWMWVTALLGGASAFVESTLAQVYKRKDGAYNYKGGPAYYIQSALGSRSFGIVFAISLIACFIYGFNGLQAYTLTSIFEIYIGQDSFQNGYFRIFLGILLAILVVGFFYGKNKSSAFIASTLVPVMAIGYFGVATFVIITHFAELPRVFMHIFEQAFDFEAIFGGFAGSAMVIGIKRGLFSNEAGMGSAPNAAAAAHTTHPAKQGMVQTLSVFIDTLIICTATALVVLCSQENIQELKGMAIMQKVMQGYLGEFGLHFVSVAVTLFAFTSLIGNFFYAQMNFKFITDNKIALNMFRASAVFMVFVGTQIGFDLAWELADVFMGIMAIINIVAIVLLGNIALRVLRDYEMQCKAGKDPHFQASSVGITNAECWK</sequence>
<comment type="caution">
    <text evidence="10">The sequence shown here is derived from an EMBL/GenBank/DDBJ whole genome shotgun (WGS) entry which is preliminary data.</text>
</comment>
<keyword evidence="6 9" id="KW-0769">Symport</keyword>
<dbReference type="PRINTS" id="PR00175">
    <property type="entry name" value="NAALASMPORT"/>
</dbReference>
<feature type="transmembrane region" description="Helical" evidence="9">
    <location>
        <begin position="386"/>
        <end position="407"/>
    </location>
</feature>
<feature type="transmembrane region" description="Helical" evidence="9">
    <location>
        <begin position="350"/>
        <end position="374"/>
    </location>
</feature>
<evidence type="ECO:0000256" key="4">
    <source>
        <dbReference type="ARBA" id="ARBA00022475"/>
    </source>
</evidence>
<feature type="transmembrane region" description="Helical" evidence="9">
    <location>
        <begin position="78"/>
        <end position="101"/>
    </location>
</feature>
<evidence type="ECO:0000256" key="1">
    <source>
        <dbReference type="ARBA" id="ARBA00004651"/>
    </source>
</evidence>
<dbReference type="PROSITE" id="PS00873">
    <property type="entry name" value="NA_ALANINE_SYMP"/>
    <property type="match status" value="1"/>
</dbReference>
<feature type="transmembrane region" description="Helical" evidence="9">
    <location>
        <begin position="145"/>
        <end position="165"/>
    </location>
</feature>
<evidence type="ECO:0000256" key="9">
    <source>
        <dbReference type="RuleBase" id="RU363064"/>
    </source>
</evidence>
<dbReference type="Pfam" id="PF01235">
    <property type="entry name" value="Na_Ala_symp"/>
    <property type="match status" value="1"/>
</dbReference>
<gene>
    <name evidence="10" type="ORF">CQA54_01365</name>
</gene>
<dbReference type="GO" id="GO:0005283">
    <property type="term" value="F:amino acid:sodium symporter activity"/>
    <property type="evidence" value="ECO:0007669"/>
    <property type="project" value="InterPro"/>
</dbReference>
<feature type="transmembrane region" description="Helical" evidence="9">
    <location>
        <begin position="186"/>
        <end position="206"/>
    </location>
</feature>
<keyword evidence="8 9" id="KW-0472">Membrane</keyword>
<evidence type="ECO:0000256" key="2">
    <source>
        <dbReference type="ARBA" id="ARBA00009261"/>
    </source>
</evidence>
<keyword evidence="5 9" id="KW-0812">Transmembrane</keyword>
<protein>
    <submittedName>
        <fullName evidence="10">Amino acid carrier protein</fullName>
    </submittedName>
</protein>
<dbReference type="OrthoDB" id="9806926at2"/>
<dbReference type="GO" id="GO:0005886">
    <property type="term" value="C:plasma membrane"/>
    <property type="evidence" value="ECO:0007669"/>
    <property type="project" value="UniProtKB-SubCell"/>
</dbReference>
<feature type="transmembrane region" description="Helical" evidence="9">
    <location>
        <begin position="308"/>
        <end position="330"/>
    </location>
</feature>
<name>A0A3D8ITE9_9HELI</name>
<dbReference type="Gene3D" id="1.20.1740.10">
    <property type="entry name" value="Amino acid/polyamine transporter I"/>
    <property type="match status" value="1"/>
</dbReference>
<comment type="subcellular location">
    <subcellularLocation>
        <location evidence="1 9">Cell membrane</location>
        <topology evidence="1 9">Multi-pass membrane protein</topology>
    </subcellularLocation>
</comment>
<evidence type="ECO:0000256" key="3">
    <source>
        <dbReference type="ARBA" id="ARBA00022448"/>
    </source>
</evidence>
<feature type="transmembrane region" description="Helical" evidence="9">
    <location>
        <begin position="18"/>
        <end position="36"/>
    </location>
</feature>
<evidence type="ECO:0000256" key="8">
    <source>
        <dbReference type="ARBA" id="ARBA00023136"/>
    </source>
</evidence>
<feature type="transmembrane region" description="Helical" evidence="9">
    <location>
        <begin position="212"/>
        <end position="239"/>
    </location>
</feature>
<proteinExistence type="inferred from homology"/>
<dbReference type="RefSeq" id="WP_115570431.1">
    <property type="nucleotide sequence ID" value="NZ_NXLT01000001.1"/>
</dbReference>
<dbReference type="FunFam" id="1.20.1740.10:FF:000004">
    <property type="entry name" value="Sodium:alanine symporter family protein"/>
    <property type="match status" value="1"/>
</dbReference>
<dbReference type="EMBL" id="NXLT01000001">
    <property type="protein sequence ID" value="RDU68482.1"/>
    <property type="molecule type" value="Genomic_DNA"/>
</dbReference>
<evidence type="ECO:0000256" key="7">
    <source>
        <dbReference type="ARBA" id="ARBA00022989"/>
    </source>
</evidence>